<organism evidence="3 4">
    <name type="scientific">Streptococcus dysgalactiae subsp. dysgalactiae</name>
    <dbReference type="NCBI Taxonomy" id="99822"/>
    <lineage>
        <taxon>Bacteria</taxon>
        <taxon>Bacillati</taxon>
        <taxon>Bacillota</taxon>
        <taxon>Bacilli</taxon>
        <taxon>Lactobacillales</taxon>
        <taxon>Streptococcaceae</taxon>
        <taxon>Streptococcus</taxon>
    </lineage>
</organism>
<reference evidence="3 4" key="1">
    <citation type="submission" date="2018-06" db="EMBL/GenBank/DDBJ databases">
        <authorList>
            <consortium name="Pathogen Informatics"/>
            <person name="Doyle S."/>
        </authorList>
    </citation>
    <scope>NUCLEOTIDE SEQUENCE [LARGE SCALE GENOMIC DNA]</scope>
    <source>
        <strain evidence="3 4">NCTC4670</strain>
    </source>
</reference>
<dbReference type="Proteomes" id="UP000254797">
    <property type="component" value="Unassembled WGS sequence"/>
</dbReference>
<feature type="domain" description="Helix-hairpin-helix DNA-binding motif class 1" evidence="2">
    <location>
        <begin position="167"/>
        <end position="186"/>
    </location>
</feature>
<protein>
    <submittedName>
        <fullName evidence="3">Competence protein</fullName>
    </submittedName>
</protein>
<dbReference type="EMBL" id="UHFG01000004">
    <property type="protein sequence ID" value="SUN50095.1"/>
    <property type="molecule type" value="Genomic_DNA"/>
</dbReference>
<dbReference type="NCBIfam" id="TIGR00426">
    <property type="entry name" value="competence protein ComEA helix-hairpin-helix repeat region"/>
    <property type="match status" value="1"/>
</dbReference>
<dbReference type="InterPro" id="IPR004509">
    <property type="entry name" value="Competence_ComEA_HhH"/>
</dbReference>
<dbReference type="PANTHER" id="PTHR21180">
    <property type="entry name" value="ENDONUCLEASE/EXONUCLEASE/PHOSPHATASE FAMILY DOMAIN-CONTAINING PROTEIN 1"/>
    <property type="match status" value="1"/>
</dbReference>
<feature type="domain" description="Helix-hairpin-helix DNA-binding motif class 1" evidence="2">
    <location>
        <begin position="197"/>
        <end position="216"/>
    </location>
</feature>
<dbReference type="InterPro" id="IPR003583">
    <property type="entry name" value="Hlx-hairpin-Hlx_DNA-bd_motif"/>
</dbReference>
<dbReference type="AlphaFoldDB" id="A0A380JVE4"/>
<dbReference type="Pfam" id="PF10531">
    <property type="entry name" value="SLBB"/>
    <property type="match status" value="1"/>
</dbReference>
<dbReference type="RefSeq" id="WP_115246200.1">
    <property type="nucleotide sequence ID" value="NZ_UHFG01000004.1"/>
</dbReference>
<evidence type="ECO:0000256" key="1">
    <source>
        <dbReference type="SAM" id="Phobius"/>
    </source>
</evidence>
<keyword evidence="1" id="KW-0812">Transmembrane</keyword>
<dbReference type="GO" id="GO:0003677">
    <property type="term" value="F:DNA binding"/>
    <property type="evidence" value="ECO:0007669"/>
    <property type="project" value="InterPro"/>
</dbReference>
<sequence>MIDDLLTKGTNSLRKIYSLPRLIGVVLTIFLILTLSFVIWGKEQSQTKLPIVSTSSSIQQPASEEKKYPSEESNILVDLKGAVQQEGVYKLRANSRVRDVIELAGGLTQEADRHAVNFAEKLVDEQVVYVAKQGEDISVLPNASSASKANAEMSNSTKVNINKANLEELQRISGIGVKRAQDILETRDSLGGFKTLDDLRQVSGIGEKTLEKLKHELSLD</sequence>
<keyword evidence="1" id="KW-0472">Membrane</keyword>
<dbReference type="SUPFAM" id="SSF47781">
    <property type="entry name" value="RuvA domain 2-like"/>
    <property type="match status" value="1"/>
</dbReference>
<dbReference type="InterPro" id="IPR010994">
    <property type="entry name" value="RuvA_2-like"/>
</dbReference>
<dbReference type="InterPro" id="IPR051675">
    <property type="entry name" value="Endo/Exo/Phosphatase_dom_1"/>
</dbReference>
<dbReference type="GO" id="GO:0006281">
    <property type="term" value="P:DNA repair"/>
    <property type="evidence" value="ECO:0007669"/>
    <property type="project" value="InterPro"/>
</dbReference>
<evidence type="ECO:0000313" key="4">
    <source>
        <dbReference type="Proteomes" id="UP000254797"/>
    </source>
</evidence>
<dbReference type="Gene3D" id="1.10.150.320">
    <property type="entry name" value="Photosystem II 12 kDa extrinsic protein"/>
    <property type="match status" value="1"/>
</dbReference>
<feature type="transmembrane region" description="Helical" evidence="1">
    <location>
        <begin position="21"/>
        <end position="40"/>
    </location>
</feature>
<dbReference type="SMART" id="SM00278">
    <property type="entry name" value="HhH1"/>
    <property type="match status" value="2"/>
</dbReference>
<dbReference type="InterPro" id="IPR019554">
    <property type="entry name" value="Soluble_ligand-bd"/>
</dbReference>
<keyword evidence="1" id="KW-1133">Transmembrane helix</keyword>
<gene>
    <name evidence="3" type="primary">comEA</name>
    <name evidence="3" type="ORF">NCTC4670_01196</name>
</gene>
<dbReference type="PANTHER" id="PTHR21180:SF32">
    <property type="entry name" value="ENDONUCLEASE_EXONUCLEASE_PHOSPHATASE FAMILY DOMAIN-CONTAINING PROTEIN 1"/>
    <property type="match status" value="1"/>
</dbReference>
<dbReference type="Pfam" id="PF12836">
    <property type="entry name" value="HHH_3"/>
    <property type="match status" value="1"/>
</dbReference>
<evidence type="ECO:0000313" key="3">
    <source>
        <dbReference type="EMBL" id="SUN50095.1"/>
    </source>
</evidence>
<accession>A0A380JVE4</accession>
<name>A0A380JVE4_STRDY</name>
<evidence type="ECO:0000259" key="2">
    <source>
        <dbReference type="SMART" id="SM00278"/>
    </source>
</evidence>
<dbReference type="GO" id="GO:0015628">
    <property type="term" value="P:protein secretion by the type II secretion system"/>
    <property type="evidence" value="ECO:0007669"/>
    <property type="project" value="TreeGrafter"/>
</dbReference>
<dbReference type="GO" id="GO:0015627">
    <property type="term" value="C:type II protein secretion system complex"/>
    <property type="evidence" value="ECO:0007669"/>
    <property type="project" value="TreeGrafter"/>
</dbReference>
<proteinExistence type="predicted"/>